<sequence>MPIPSDAGLGFKEDDARLNERITKARSELSELHKIIAKDDRKLGDSNGPTTRTRSRTISTNQHDAKRDTVRQRPALLDADYHRSWKLGSVSGERLVQLSRTEDTTRSDRMRLAELSDEQLKWPIAEKETAGLHSNRAKMSPVDRVRVTTVPRRTTAKDLRECSTDFVQQALNFDNVMDDDDDVETAPRPSSERMMHHDESTSRDFDQKHTGECGETRTHQDLHTYVRQMEETIAQLVQQKDELLRNQAEFDKQASGIFPSLENLNHQLSQIVQGKLLQSGQSQHNDDVVTLHDDMLDELRVQREQLSELEADSKRRKYDAELQEQDRAIEISQIKADVINVVANGKMRDERTELMSDSIKKLQQELQEAVKNMVQRYQMLDKRISQLQTPMTQPRLVSRKTQRDTLVFIVAVLSGIVSVAIGFLLMNSGNCGVMEQCHPLI</sequence>
<feature type="coiled-coil region" evidence="1">
    <location>
        <begin position="226"/>
        <end position="253"/>
    </location>
</feature>
<keyword evidence="3" id="KW-1133">Transmembrane helix</keyword>
<proteinExistence type="predicted"/>
<gene>
    <name evidence="5" type="ORF">DD237_002367</name>
    <name evidence="4" type="ORF">DD238_002382</name>
</gene>
<evidence type="ECO:0000313" key="6">
    <source>
        <dbReference type="Proteomes" id="UP000282087"/>
    </source>
</evidence>
<reference evidence="6 7" key="1">
    <citation type="submission" date="2018-06" db="EMBL/GenBank/DDBJ databases">
        <title>Comparative genomics of downy mildews reveals potential adaptations to biotrophy.</title>
        <authorList>
            <person name="Fletcher K."/>
            <person name="Klosterman S.J."/>
            <person name="Derevnina L."/>
            <person name="Martin F."/>
            <person name="Koike S."/>
            <person name="Reyes Chin-Wo S."/>
            <person name="Mou B."/>
            <person name="Michelmore R."/>
        </authorList>
    </citation>
    <scope>NUCLEOTIDE SEQUENCE [LARGE SCALE GENOMIC DNA]</scope>
    <source>
        <strain evidence="5 7">R13</strain>
        <strain evidence="4 6">R14</strain>
    </source>
</reference>
<feature type="compositionally biased region" description="Basic and acidic residues" evidence="2">
    <location>
        <begin position="190"/>
        <end position="213"/>
    </location>
</feature>
<dbReference type="EMBL" id="QLLG01000174">
    <property type="protein sequence ID" value="RMX67165.1"/>
    <property type="molecule type" value="Genomic_DNA"/>
</dbReference>
<keyword evidence="3" id="KW-0812">Transmembrane</keyword>
<dbReference type="EMBL" id="QKXF01000132">
    <property type="protein sequence ID" value="RQM16064.1"/>
    <property type="molecule type" value="Genomic_DNA"/>
</dbReference>
<dbReference type="Proteomes" id="UP000286097">
    <property type="component" value="Unassembled WGS sequence"/>
</dbReference>
<protein>
    <submittedName>
        <fullName evidence="4">Uncharacterized protein</fullName>
    </submittedName>
</protein>
<evidence type="ECO:0000313" key="5">
    <source>
        <dbReference type="EMBL" id="RQM16064.1"/>
    </source>
</evidence>
<dbReference type="VEuPathDB" id="FungiDB:DD237_002367"/>
<keyword evidence="6" id="KW-1185">Reference proteome</keyword>
<name>A0A3M6VJL3_9STRA</name>
<accession>A0A3M6VJL3</accession>
<keyword evidence="3" id="KW-0472">Membrane</keyword>
<evidence type="ECO:0000313" key="4">
    <source>
        <dbReference type="EMBL" id="RMX67165.1"/>
    </source>
</evidence>
<evidence type="ECO:0000256" key="3">
    <source>
        <dbReference type="SAM" id="Phobius"/>
    </source>
</evidence>
<organism evidence="4 6">
    <name type="scientific">Peronospora effusa</name>
    <dbReference type="NCBI Taxonomy" id="542832"/>
    <lineage>
        <taxon>Eukaryota</taxon>
        <taxon>Sar</taxon>
        <taxon>Stramenopiles</taxon>
        <taxon>Oomycota</taxon>
        <taxon>Peronosporomycetes</taxon>
        <taxon>Peronosporales</taxon>
        <taxon>Peronosporaceae</taxon>
        <taxon>Peronospora</taxon>
    </lineage>
</organism>
<evidence type="ECO:0000256" key="1">
    <source>
        <dbReference type="SAM" id="Coils"/>
    </source>
</evidence>
<feature type="region of interest" description="Disordered" evidence="2">
    <location>
        <begin position="40"/>
        <end position="66"/>
    </location>
</feature>
<evidence type="ECO:0000256" key="2">
    <source>
        <dbReference type="SAM" id="MobiDB-lite"/>
    </source>
</evidence>
<feature type="region of interest" description="Disordered" evidence="2">
    <location>
        <begin position="177"/>
        <end position="213"/>
    </location>
</feature>
<comment type="caution">
    <text evidence="4">The sequence shown here is derived from an EMBL/GenBank/DDBJ whole genome shotgun (WGS) entry which is preliminary data.</text>
</comment>
<dbReference type="AlphaFoldDB" id="A0A3M6VJL3"/>
<keyword evidence="1" id="KW-0175">Coiled coil</keyword>
<evidence type="ECO:0000313" key="7">
    <source>
        <dbReference type="Proteomes" id="UP000286097"/>
    </source>
</evidence>
<feature type="coiled-coil region" evidence="1">
    <location>
        <begin position="352"/>
        <end position="383"/>
    </location>
</feature>
<feature type="compositionally biased region" description="Low complexity" evidence="2">
    <location>
        <begin position="50"/>
        <end position="60"/>
    </location>
</feature>
<feature type="transmembrane region" description="Helical" evidence="3">
    <location>
        <begin position="406"/>
        <end position="426"/>
    </location>
</feature>
<dbReference type="Proteomes" id="UP000282087">
    <property type="component" value="Unassembled WGS sequence"/>
</dbReference>